<accession>A0AA40BDK3</accession>
<name>A0AA40BDK3_9PEZI</name>
<gene>
    <name evidence="2" type="ORF">B0H67DRAFT_679736</name>
</gene>
<reference evidence="2" key="1">
    <citation type="submission" date="2023-06" db="EMBL/GenBank/DDBJ databases">
        <title>Genome-scale phylogeny and comparative genomics of the fungal order Sordariales.</title>
        <authorList>
            <consortium name="Lawrence Berkeley National Laboratory"/>
            <person name="Hensen N."/>
            <person name="Bonometti L."/>
            <person name="Westerberg I."/>
            <person name="Brannstrom I.O."/>
            <person name="Guillou S."/>
            <person name="Cros-Aarteil S."/>
            <person name="Calhoun S."/>
            <person name="Haridas S."/>
            <person name="Kuo A."/>
            <person name="Mondo S."/>
            <person name="Pangilinan J."/>
            <person name="Riley R."/>
            <person name="Labutti K."/>
            <person name="Andreopoulos B."/>
            <person name="Lipzen A."/>
            <person name="Chen C."/>
            <person name="Yanf M."/>
            <person name="Daum C."/>
            <person name="Ng V."/>
            <person name="Clum A."/>
            <person name="Steindorff A."/>
            <person name="Ohm R."/>
            <person name="Martin F."/>
            <person name="Silar P."/>
            <person name="Natvig D."/>
            <person name="Lalanne C."/>
            <person name="Gautier V."/>
            <person name="Ament-Velasquez S.L."/>
            <person name="Kruys A."/>
            <person name="Hutchinson M.I."/>
            <person name="Powell A.J."/>
            <person name="Barry K."/>
            <person name="Miller A.N."/>
            <person name="Grigoriev I.V."/>
            <person name="Debuchy R."/>
            <person name="Gladieux P."/>
            <person name="Thoren M.H."/>
            <person name="Johannesson H."/>
        </authorList>
    </citation>
    <scope>NUCLEOTIDE SEQUENCE</scope>
    <source>
        <strain evidence="2">SMH4607-1</strain>
    </source>
</reference>
<dbReference type="InterPro" id="IPR026992">
    <property type="entry name" value="DIOX_N"/>
</dbReference>
<dbReference type="Pfam" id="PF14226">
    <property type="entry name" value="DIOX_N"/>
    <property type="match status" value="1"/>
</dbReference>
<dbReference type="SUPFAM" id="SSF51197">
    <property type="entry name" value="Clavaminate synthase-like"/>
    <property type="match status" value="1"/>
</dbReference>
<evidence type="ECO:0000313" key="2">
    <source>
        <dbReference type="EMBL" id="KAK0732285.1"/>
    </source>
</evidence>
<comment type="caution">
    <text evidence="2">The sequence shown here is derived from an EMBL/GenBank/DDBJ whole genome shotgun (WGS) entry which is preliminary data.</text>
</comment>
<dbReference type="InterPro" id="IPR027443">
    <property type="entry name" value="IPNS-like_sf"/>
</dbReference>
<dbReference type="Proteomes" id="UP001172102">
    <property type="component" value="Unassembled WGS sequence"/>
</dbReference>
<organism evidence="2 3">
    <name type="scientific">Lasiosphaeris hirsuta</name>
    <dbReference type="NCBI Taxonomy" id="260670"/>
    <lineage>
        <taxon>Eukaryota</taxon>
        <taxon>Fungi</taxon>
        <taxon>Dikarya</taxon>
        <taxon>Ascomycota</taxon>
        <taxon>Pezizomycotina</taxon>
        <taxon>Sordariomycetes</taxon>
        <taxon>Sordariomycetidae</taxon>
        <taxon>Sordariales</taxon>
        <taxon>Lasiosphaeriaceae</taxon>
        <taxon>Lasiosphaeris</taxon>
    </lineage>
</organism>
<protein>
    <recommendedName>
        <fullName evidence="1">Non-haem dioxygenase N-terminal domain-containing protein</fullName>
    </recommendedName>
</protein>
<dbReference type="Gene3D" id="2.60.120.330">
    <property type="entry name" value="B-lactam Antibiotic, Isopenicillin N Synthase, Chain"/>
    <property type="match status" value="1"/>
</dbReference>
<feature type="domain" description="Non-haem dioxygenase N-terminal" evidence="1">
    <location>
        <begin position="8"/>
        <end position="76"/>
    </location>
</feature>
<dbReference type="AlphaFoldDB" id="A0AA40BDK3"/>
<keyword evidence="3" id="KW-1185">Reference proteome</keyword>
<proteinExistence type="predicted"/>
<evidence type="ECO:0000313" key="3">
    <source>
        <dbReference type="Proteomes" id="UP001172102"/>
    </source>
</evidence>
<dbReference type="EMBL" id="JAUKUA010000001">
    <property type="protein sequence ID" value="KAK0732285.1"/>
    <property type="molecule type" value="Genomic_DNA"/>
</dbReference>
<evidence type="ECO:0000259" key="1">
    <source>
        <dbReference type="Pfam" id="PF14226"/>
    </source>
</evidence>
<sequence length="233" mass="25902">MQADFTIIPTIDLSLAQSPETKPLLLSELRSTLVRVGFFYVKNHGIPEQVQQDAIEQSAKFFELPLEEELEIETSDPIYLNLQGPSQWPPTLPTFGPAIEAYRSSISTLATLAHTFTPLIEAALCLPPSSLTALFHGSPLLPPENHQLPAPRRRLGPRMSLPFFQHVNLKLRGEELRVEVPEGTRALREEGIVSSDAGSFFSGRRRGGGIRDLLDRALVTEDEELREEKAVVV</sequence>